<reference evidence="1" key="2">
    <citation type="journal article" date="2015" name="Data Brief">
        <title>Shoot transcriptome of the giant reed, Arundo donax.</title>
        <authorList>
            <person name="Barrero R.A."/>
            <person name="Guerrero F.D."/>
            <person name="Moolhuijzen P."/>
            <person name="Goolsby J.A."/>
            <person name="Tidwell J."/>
            <person name="Bellgard S.E."/>
            <person name="Bellgard M.I."/>
        </authorList>
    </citation>
    <scope>NUCLEOTIDE SEQUENCE</scope>
    <source>
        <tissue evidence="1">Shoot tissue taken approximately 20 cm above the soil surface</tissue>
    </source>
</reference>
<organism evidence="1">
    <name type="scientific">Arundo donax</name>
    <name type="common">Giant reed</name>
    <name type="synonym">Donax arundinaceus</name>
    <dbReference type="NCBI Taxonomy" id="35708"/>
    <lineage>
        <taxon>Eukaryota</taxon>
        <taxon>Viridiplantae</taxon>
        <taxon>Streptophyta</taxon>
        <taxon>Embryophyta</taxon>
        <taxon>Tracheophyta</taxon>
        <taxon>Spermatophyta</taxon>
        <taxon>Magnoliopsida</taxon>
        <taxon>Liliopsida</taxon>
        <taxon>Poales</taxon>
        <taxon>Poaceae</taxon>
        <taxon>PACMAD clade</taxon>
        <taxon>Arundinoideae</taxon>
        <taxon>Arundineae</taxon>
        <taxon>Arundo</taxon>
    </lineage>
</organism>
<evidence type="ECO:0000313" key="1">
    <source>
        <dbReference type="EMBL" id="JAD76725.1"/>
    </source>
</evidence>
<accession>A0A0A9CTL7</accession>
<dbReference type="EMBL" id="GBRH01221170">
    <property type="protein sequence ID" value="JAD76725.1"/>
    <property type="molecule type" value="Transcribed_RNA"/>
</dbReference>
<proteinExistence type="predicted"/>
<sequence>MPLCKPIHPSNALHFIHKKVEFQQLFMKLKGNQAMATIRT</sequence>
<name>A0A0A9CTL7_ARUDO</name>
<dbReference type="AlphaFoldDB" id="A0A0A9CTL7"/>
<protein>
    <submittedName>
        <fullName evidence="1">Uncharacterized protein</fullName>
    </submittedName>
</protein>
<reference evidence="1" key="1">
    <citation type="submission" date="2014-09" db="EMBL/GenBank/DDBJ databases">
        <authorList>
            <person name="Magalhaes I.L.F."/>
            <person name="Oliveira U."/>
            <person name="Santos F.R."/>
            <person name="Vidigal T.H.D.A."/>
            <person name="Brescovit A.D."/>
            <person name="Santos A.J."/>
        </authorList>
    </citation>
    <scope>NUCLEOTIDE SEQUENCE</scope>
    <source>
        <tissue evidence="1">Shoot tissue taken approximately 20 cm above the soil surface</tissue>
    </source>
</reference>